<feature type="transmembrane region" description="Helical" evidence="1">
    <location>
        <begin position="304"/>
        <end position="323"/>
    </location>
</feature>
<comment type="caution">
    <text evidence="3">The sequence shown here is derived from an EMBL/GenBank/DDBJ whole genome shotgun (WGS) entry which is preliminary data.</text>
</comment>
<feature type="transmembrane region" description="Helical" evidence="1">
    <location>
        <begin position="64"/>
        <end position="82"/>
    </location>
</feature>
<dbReference type="InterPro" id="IPR038731">
    <property type="entry name" value="RgtA/B/C-like"/>
</dbReference>
<protein>
    <recommendedName>
        <fullName evidence="2">Glycosyltransferase RgtA/B/C/D-like domain-containing protein</fullName>
    </recommendedName>
</protein>
<evidence type="ECO:0000259" key="2">
    <source>
        <dbReference type="Pfam" id="PF13231"/>
    </source>
</evidence>
<dbReference type="AlphaFoldDB" id="A0A7C1E5E1"/>
<feature type="transmembrane region" description="Helical" evidence="1">
    <location>
        <begin position="215"/>
        <end position="232"/>
    </location>
</feature>
<proteinExistence type="predicted"/>
<keyword evidence="1" id="KW-0812">Transmembrane</keyword>
<feature type="transmembrane region" description="Helical" evidence="1">
    <location>
        <begin position="389"/>
        <end position="405"/>
    </location>
</feature>
<name>A0A7C1E5E1_9CREN</name>
<feature type="transmembrane region" description="Helical" evidence="1">
    <location>
        <begin position="142"/>
        <end position="160"/>
    </location>
</feature>
<keyword evidence="1" id="KW-0472">Membrane</keyword>
<feature type="transmembrane region" description="Helical" evidence="1">
    <location>
        <begin position="549"/>
        <end position="569"/>
    </location>
</feature>
<reference evidence="3" key="1">
    <citation type="journal article" date="2020" name="mSystems">
        <title>Genome- and Community-Level Interaction Insights into Carbon Utilization and Element Cycling Functions of Hydrothermarchaeota in Hydrothermal Sediment.</title>
        <authorList>
            <person name="Zhou Z."/>
            <person name="Liu Y."/>
            <person name="Xu W."/>
            <person name="Pan J."/>
            <person name="Luo Z.H."/>
            <person name="Li M."/>
        </authorList>
    </citation>
    <scope>NUCLEOTIDE SEQUENCE [LARGE SCALE GENOMIC DNA]</scope>
    <source>
        <strain evidence="3">SpSt-123</strain>
    </source>
</reference>
<sequence>MGAEERGLRRFASRWLGWRDRSDIYVFLAVLLFIFLSARVGILLEAEPLVPVNRASVPLLVSWSLPYDVAIIALSVALMLIAPRSRPPWPPSKAYLVLLVPPILALLQVRFPFLSVFALIALGLVLAWKIPSTKSFRAASSAIAIISSWLLILCASQLLLGEGFLRLNLPLYVYMSPQPASGYLLLASLSIAIVAFASVALLGESGQVEGRSDRPLLLLSIITGLLVYMLPYTRVANPGALVATTDIPLYAQLLEKLTSSPSPLREAFSSSPTRLADRPLYMLVLYALHRITGHSSMETATISGWLWTPILIASVWALARQLYDGRTASIAAFLTAVGYQTLAFVYGGLQANQLNLAVLFLAMAILAKPSLPRALLASLLLLASSMLHLWSWAQIAPAIIAWVILSPRAGSIKNRLACLAVIAVPMIVSLSIYSYMLGDTPSAITHSVMRIIEKNDAYTITEKIGGIERALSIYLWGTLSNPLLLLLGLVGAVLLVADRRGDPSLAVMSLSLPMLLLVSPEMTFVSRLMVNVPIQIPVAYALSRMDKRLAYSLMLYMLAVALYFSLNAVPR</sequence>
<feature type="transmembrane region" description="Helical" evidence="1">
    <location>
        <begin position="504"/>
        <end position="529"/>
    </location>
</feature>
<feature type="transmembrane region" description="Helical" evidence="1">
    <location>
        <begin position="417"/>
        <end position="436"/>
    </location>
</feature>
<dbReference type="EMBL" id="DSDY01000094">
    <property type="protein sequence ID" value="HDS10543.1"/>
    <property type="molecule type" value="Genomic_DNA"/>
</dbReference>
<dbReference type="Pfam" id="PF13231">
    <property type="entry name" value="PMT_2"/>
    <property type="match status" value="1"/>
</dbReference>
<feature type="transmembrane region" description="Helical" evidence="1">
    <location>
        <begin position="180"/>
        <end position="203"/>
    </location>
</feature>
<evidence type="ECO:0000313" key="3">
    <source>
        <dbReference type="EMBL" id="HDS10543.1"/>
    </source>
</evidence>
<feature type="transmembrane region" description="Helical" evidence="1">
    <location>
        <begin position="24"/>
        <end position="44"/>
    </location>
</feature>
<accession>A0A7C1E5E1</accession>
<gene>
    <name evidence="3" type="ORF">ENO04_02820</name>
</gene>
<keyword evidence="1" id="KW-1133">Transmembrane helix</keyword>
<feature type="transmembrane region" description="Helical" evidence="1">
    <location>
        <begin position="113"/>
        <end position="130"/>
    </location>
</feature>
<organism evidence="3">
    <name type="scientific">Fervidicoccus fontis</name>
    <dbReference type="NCBI Taxonomy" id="683846"/>
    <lineage>
        <taxon>Archaea</taxon>
        <taxon>Thermoproteota</taxon>
        <taxon>Thermoprotei</taxon>
        <taxon>Fervidicoccales</taxon>
        <taxon>Fervidicoccaceae</taxon>
        <taxon>Fervidicoccus</taxon>
    </lineage>
</organism>
<feature type="domain" description="Glycosyltransferase RgtA/B/C/D-like" evidence="2">
    <location>
        <begin position="279"/>
        <end position="429"/>
    </location>
</feature>
<evidence type="ECO:0000256" key="1">
    <source>
        <dbReference type="SAM" id="Phobius"/>
    </source>
</evidence>
<feature type="transmembrane region" description="Helical" evidence="1">
    <location>
        <begin position="473"/>
        <end position="497"/>
    </location>
</feature>